<proteinExistence type="predicted"/>
<accession>Q6TF92</accession>
<evidence type="ECO:0000256" key="1">
    <source>
        <dbReference type="SAM" id="Phobius"/>
    </source>
</evidence>
<keyword evidence="1" id="KW-0812">Transmembrane</keyword>
<keyword evidence="1" id="KW-1133">Transmembrane helix</keyword>
<protein>
    <submittedName>
        <fullName evidence="2">Uncharacterized protein</fullName>
    </submittedName>
</protein>
<sequence>MAAACFGIVYIFFTISLISLGMLISPLIKTITKLAIKLSSIFRKKPFRQRFELAPIEWPLIFLSIFAIFFIFILGGNEPTAYWNLPLVSITLYLLYSAYQSNGSKLNKLILLESAAIHTNEKDKIHEIGCPNNIRKNQMLIITAMFAIPLLNGRRFWTAT</sequence>
<organism evidence="2">
    <name type="scientific">Aeromonas hydrophila</name>
    <dbReference type="NCBI Taxonomy" id="644"/>
    <lineage>
        <taxon>Bacteria</taxon>
        <taxon>Pseudomonadati</taxon>
        <taxon>Pseudomonadota</taxon>
        <taxon>Gammaproteobacteria</taxon>
        <taxon>Aeromonadales</taxon>
        <taxon>Aeromonadaceae</taxon>
        <taxon>Aeromonas</taxon>
    </lineage>
</organism>
<feature type="transmembrane region" description="Helical" evidence="1">
    <location>
        <begin position="81"/>
        <end position="99"/>
    </location>
</feature>
<feature type="transmembrane region" description="Helical" evidence="1">
    <location>
        <begin position="53"/>
        <end position="75"/>
    </location>
</feature>
<dbReference type="AlphaFoldDB" id="Q6TF92"/>
<dbReference type="EMBL" id="AY422748">
    <property type="protein sequence ID" value="AAR06628.1"/>
    <property type="molecule type" value="Genomic_DNA"/>
</dbReference>
<evidence type="ECO:0000313" key="2">
    <source>
        <dbReference type="EMBL" id="AAR06628.1"/>
    </source>
</evidence>
<keyword evidence="1" id="KW-0472">Membrane</keyword>
<feature type="transmembrane region" description="Helical" evidence="1">
    <location>
        <begin position="6"/>
        <end position="32"/>
    </location>
</feature>
<reference evidence="2" key="1">
    <citation type="journal article" date="2000" name="Microbiology">
        <title>Molecular analysis of genetic differences between virulent and avirulent strains of Aeromonas hydrophila isolated from diseased fish.</title>
        <authorList>
            <person name="Zhang Y.L."/>
            <person name="Ong C.T."/>
            <person name="Leung K.Y."/>
        </authorList>
    </citation>
    <scope>NUCLEOTIDE SEQUENCE</scope>
    <source>
        <strain evidence="2">PPD134/91</strain>
    </source>
</reference>
<name>Q6TF92_AERHY</name>
<reference evidence="2" key="2">
    <citation type="submission" date="2003-09" db="EMBL/GenBank/DDBJ databases">
        <authorList>
            <person name="Lau Y.L."/>
            <person name="Leung K.Y."/>
        </authorList>
    </citation>
    <scope>NUCLEOTIDE SEQUENCE</scope>
    <source>
        <strain evidence="2">PPD134/91</strain>
    </source>
</reference>